<keyword evidence="2" id="KW-0472">Membrane</keyword>
<name>A0A6G3QMU3_9ACTN</name>
<keyword evidence="2" id="KW-0812">Transmembrane</keyword>
<accession>A0A6G3QMU3</accession>
<keyword evidence="2" id="KW-1133">Transmembrane helix</keyword>
<evidence type="ECO:0000313" key="3">
    <source>
        <dbReference type="EMBL" id="NEA84809.1"/>
    </source>
</evidence>
<organism evidence="3">
    <name type="scientific">Streptomyces sp. SID14436</name>
    <dbReference type="NCBI Taxonomy" id="2706070"/>
    <lineage>
        <taxon>Bacteria</taxon>
        <taxon>Bacillati</taxon>
        <taxon>Actinomycetota</taxon>
        <taxon>Actinomycetes</taxon>
        <taxon>Kitasatosporales</taxon>
        <taxon>Streptomycetaceae</taxon>
        <taxon>Streptomyces</taxon>
    </lineage>
</organism>
<dbReference type="EMBL" id="JAAGMD010000049">
    <property type="protein sequence ID" value="NEA84809.1"/>
    <property type="molecule type" value="Genomic_DNA"/>
</dbReference>
<feature type="transmembrane region" description="Helical" evidence="2">
    <location>
        <begin position="6"/>
        <end position="28"/>
    </location>
</feature>
<comment type="caution">
    <text evidence="3">The sequence shown here is derived from an EMBL/GenBank/DDBJ whole genome shotgun (WGS) entry which is preliminary data.</text>
</comment>
<dbReference type="AlphaFoldDB" id="A0A6G3QMU3"/>
<feature type="region of interest" description="Disordered" evidence="1">
    <location>
        <begin position="41"/>
        <end position="64"/>
    </location>
</feature>
<dbReference type="RefSeq" id="WP_164335006.1">
    <property type="nucleotide sequence ID" value="NZ_JAAGMD010000049.1"/>
</dbReference>
<gene>
    <name evidence="3" type="ORF">G3I53_01680</name>
</gene>
<protein>
    <submittedName>
        <fullName evidence="3">Uncharacterized protein</fullName>
    </submittedName>
</protein>
<evidence type="ECO:0000256" key="1">
    <source>
        <dbReference type="SAM" id="MobiDB-lite"/>
    </source>
</evidence>
<evidence type="ECO:0000256" key="2">
    <source>
        <dbReference type="SAM" id="Phobius"/>
    </source>
</evidence>
<proteinExistence type="predicted"/>
<reference evidence="3" key="1">
    <citation type="submission" date="2020-01" db="EMBL/GenBank/DDBJ databases">
        <title>Insect and environment-associated Actinomycetes.</title>
        <authorList>
            <person name="Currrie C."/>
            <person name="Chevrette M."/>
            <person name="Carlson C."/>
            <person name="Stubbendieck R."/>
            <person name="Wendt-Pienkowski E."/>
        </authorList>
    </citation>
    <scope>NUCLEOTIDE SEQUENCE</scope>
    <source>
        <strain evidence="3">SID14436</strain>
    </source>
</reference>
<sequence>MDWNSVTLLALAVFGFLGLCVMLAVSLLRQLPELFEAWHKARRSWREPSEPPVSQRSARPGGED</sequence>